<sequence>MFVETLLSFTICDSKNLGYGRNSTDSEFPHIDILRDPLEGDQIVLEEFTRLQQSSLTRNLTQWPTRPRKRRAILSKRRIRSKLKCNYDIPWSPPYLPSEIVMKIMDFLKSPRHIEAMFKAFQNWGCLVPQQYWRRRWINSRSQEVSFLGDLLLPGPEDLDWRLVYLYFDKTIRDSQVWRYLKYIMSRLRSAEANFLKAMADKDSEEDEG</sequence>
<reference evidence="1 2" key="1">
    <citation type="submission" date="2016-10" db="EMBL/GenBank/DDBJ databases">
        <title>Genome sequence of the ascomycete fungus Penicillium subrubescens.</title>
        <authorList>
            <person name="De Vries R.P."/>
            <person name="Peng M."/>
            <person name="Dilokpimol A."/>
            <person name="Hilden K."/>
            <person name="Makela M.R."/>
            <person name="Grigoriev I."/>
            <person name="Riley R."/>
            <person name="Granchi Z."/>
        </authorList>
    </citation>
    <scope>NUCLEOTIDE SEQUENCE [LARGE SCALE GENOMIC DNA]</scope>
    <source>
        <strain evidence="1 2">CBS 132785</strain>
    </source>
</reference>
<proteinExistence type="predicted"/>
<accession>A0A1Q5T840</accession>
<keyword evidence="2" id="KW-1185">Reference proteome</keyword>
<dbReference type="Proteomes" id="UP000186955">
    <property type="component" value="Unassembled WGS sequence"/>
</dbReference>
<protein>
    <submittedName>
        <fullName evidence="1">Uncharacterized protein</fullName>
    </submittedName>
</protein>
<gene>
    <name evidence="1" type="ORF">PENSUB_10581</name>
</gene>
<dbReference type="AlphaFoldDB" id="A0A1Q5T840"/>
<evidence type="ECO:0000313" key="2">
    <source>
        <dbReference type="Proteomes" id="UP000186955"/>
    </source>
</evidence>
<name>A0A1Q5T840_9EURO</name>
<comment type="caution">
    <text evidence="1">The sequence shown here is derived from an EMBL/GenBank/DDBJ whole genome shotgun (WGS) entry which is preliminary data.</text>
</comment>
<dbReference type="EMBL" id="MNBE01000698">
    <property type="protein sequence ID" value="OKO96406.1"/>
    <property type="molecule type" value="Genomic_DNA"/>
</dbReference>
<organism evidence="1 2">
    <name type="scientific">Penicillium subrubescens</name>
    <dbReference type="NCBI Taxonomy" id="1316194"/>
    <lineage>
        <taxon>Eukaryota</taxon>
        <taxon>Fungi</taxon>
        <taxon>Dikarya</taxon>
        <taxon>Ascomycota</taxon>
        <taxon>Pezizomycotina</taxon>
        <taxon>Eurotiomycetes</taxon>
        <taxon>Eurotiomycetidae</taxon>
        <taxon>Eurotiales</taxon>
        <taxon>Aspergillaceae</taxon>
        <taxon>Penicillium</taxon>
    </lineage>
</organism>
<evidence type="ECO:0000313" key="1">
    <source>
        <dbReference type="EMBL" id="OKO96406.1"/>
    </source>
</evidence>